<name>A0ACB9H582_CICIN</name>
<comment type="caution">
    <text evidence="1">The sequence shown here is derived from an EMBL/GenBank/DDBJ whole genome shotgun (WGS) entry which is preliminary data.</text>
</comment>
<accession>A0ACB9H582</accession>
<organism evidence="1 2">
    <name type="scientific">Cichorium intybus</name>
    <name type="common">Chicory</name>
    <dbReference type="NCBI Taxonomy" id="13427"/>
    <lineage>
        <taxon>Eukaryota</taxon>
        <taxon>Viridiplantae</taxon>
        <taxon>Streptophyta</taxon>
        <taxon>Embryophyta</taxon>
        <taxon>Tracheophyta</taxon>
        <taxon>Spermatophyta</taxon>
        <taxon>Magnoliopsida</taxon>
        <taxon>eudicotyledons</taxon>
        <taxon>Gunneridae</taxon>
        <taxon>Pentapetalae</taxon>
        <taxon>asterids</taxon>
        <taxon>campanulids</taxon>
        <taxon>Asterales</taxon>
        <taxon>Asteraceae</taxon>
        <taxon>Cichorioideae</taxon>
        <taxon>Cichorieae</taxon>
        <taxon>Cichoriinae</taxon>
        <taxon>Cichorium</taxon>
    </lineage>
</organism>
<keyword evidence="2" id="KW-1185">Reference proteome</keyword>
<dbReference type="Proteomes" id="UP001055811">
    <property type="component" value="Linkage Group LG01"/>
</dbReference>
<evidence type="ECO:0000313" key="2">
    <source>
        <dbReference type="Proteomes" id="UP001055811"/>
    </source>
</evidence>
<sequence>MVNLCTGLLEQLTWNHQKPKDQNEKAFVQSEYAPQFQSFFPEISTIQTDSNSQTQSLQSGFAASNNNFNNQLLQKKSYDDGYKWRKYGSRPVKGSERPRSFYKCSYPSCPVKKRLEMNLDGQIIEIVYKGSHNHPKPQSIEDHNLLHRPQINYS</sequence>
<proteinExistence type="predicted"/>
<gene>
    <name evidence="1" type="ORF">L2E82_03740</name>
</gene>
<reference evidence="2" key="1">
    <citation type="journal article" date="2022" name="Mol. Ecol. Resour.">
        <title>The genomes of chicory, endive, great burdock and yacon provide insights into Asteraceae palaeo-polyploidization history and plant inulin production.</title>
        <authorList>
            <person name="Fan W."/>
            <person name="Wang S."/>
            <person name="Wang H."/>
            <person name="Wang A."/>
            <person name="Jiang F."/>
            <person name="Liu H."/>
            <person name="Zhao H."/>
            <person name="Xu D."/>
            <person name="Zhang Y."/>
        </authorList>
    </citation>
    <scope>NUCLEOTIDE SEQUENCE [LARGE SCALE GENOMIC DNA]</scope>
    <source>
        <strain evidence="2">cv. Punajuju</strain>
    </source>
</reference>
<protein>
    <submittedName>
        <fullName evidence="1">Uncharacterized protein</fullName>
    </submittedName>
</protein>
<dbReference type="EMBL" id="CM042009">
    <property type="protein sequence ID" value="KAI3790588.1"/>
    <property type="molecule type" value="Genomic_DNA"/>
</dbReference>
<evidence type="ECO:0000313" key="1">
    <source>
        <dbReference type="EMBL" id="KAI3790588.1"/>
    </source>
</evidence>
<reference evidence="1 2" key="2">
    <citation type="journal article" date="2022" name="Mol. Ecol. Resour.">
        <title>The genomes of chicory, endive, great burdock and yacon provide insights into Asteraceae paleo-polyploidization history and plant inulin production.</title>
        <authorList>
            <person name="Fan W."/>
            <person name="Wang S."/>
            <person name="Wang H."/>
            <person name="Wang A."/>
            <person name="Jiang F."/>
            <person name="Liu H."/>
            <person name="Zhao H."/>
            <person name="Xu D."/>
            <person name="Zhang Y."/>
        </authorList>
    </citation>
    <scope>NUCLEOTIDE SEQUENCE [LARGE SCALE GENOMIC DNA]</scope>
    <source>
        <strain evidence="2">cv. Punajuju</strain>
        <tissue evidence="1">Leaves</tissue>
    </source>
</reference>